<dbReference type="Gene3D" id="3.30.565.10">
    <property type="entry name" value="Histidine kinase-like ATPase, C-terminal domain"/>
    <property type="match status" value="1"/>
</dbReference>
<keyword evidence="15" id="KW-1185">Reference proteome</keyword>
<name>A0A841U902_9BACL</name>
<dbReference type="EMBL" id="JACJVR010000097">
    <property type="protein sequence ID" value="MBB6694584.1"/>
    <property type="molecule type" value="Genomic_DNA"/>
</dbReference>
<dbReference type="GO" id="GO:0005886">
    <property type="term" value="C:plasma membrane"/>
    <property type="evidence" value="ECO:0007669"/>
    <property type="project" value="UniProtKB-SubCell"/>
</dbReference>
<dbReference type="Gene3D" id="3.30.450.20">
    <property type="entry name" value="PAS domain"/>
    <property type="match status" value="1"/>
</dbReference>
<organism evidence="14 15">
    <name type="scientific">Cohnella xylanilytica</name>
    <dbReference type="NCBI Taxonomy" id="557555"/>
    <lineage>
        <taxon>Bacteria</taxon>
        <taxon>Bacillati</taxon>
        <taxon>Bacillota</taxon>
        <taxon>Bacilli</taxon>
        <taxon>Bacillales</taxon>
        <taxon>Paenibacillaceae</taxon>
        <taxon>Cohnella</taxon>
    </lineage>
</organism>
<evidence type="ECO:0000313" key="14">
    <source>
        <dbReference type="EMBL" id="MBB6694584.1"/>
    </source>
</evidence>
<comment type="caution">
    <text evidence="14">The sequence shown here is derived from an EMBL/GenBank/DDBJ whole genome shotgun (WGS) entry which is preliminary data.</text>
</comment>
<keyword evidence="6" id="KW-0547">Nucleotide-binding</keyword>
<gene>
    <name evidence="14" type="ORF">H7B90_24615</name>
</gene>
<evidence type="ECO:0000259" key="13">
    <source>
        <dbReference type="PROSITE" id="PS50885"/>
    </source>
</evidence>
<dbReference type="GO" id="GO:0000155">
    <property type="term" value="F:phosphorelay sensor kinase activity"/>
    <property type="evidence" value="ECO:0007669"/>
    <property type="project" value="InterPro"/>
</dbReference>
<dbReference type="InterPro" id="IPR010559">
    <property type="entry name" value="Sig_transdc_His_kin_internal"/>
</dbReference>
<dbReference type="Pfam" id="PF06580">
    <property type="entry name" value="His_kinase"/>
    <property type="match status" value="1"/>
</dbReference>
<keyword evidence="2" id="KW-1003">Cell membrane</keyword>
<reference evidence="14 15" key="1">
    <citation type="submission" date="2020-08" db="EMBL/GenBank/DDBJ databases">
        <title>Cohnella phylogeny.</title>
        <authorList>
            <person name="Dunlap C."/>
        </authorList>
    </citation>
    <scope>NUCLEOTIDE SEQUENCE [LARGE SCALE GENOMIC DNA]</scope>
    <source>
        <strain evidence="14 15">DSM 25239</strain>
    </source>
</reference>
<evidence type="ECO:0000256" key="4">
    <source>
        <dbReference type="ARBA" id="ARBA00022679"/>
    </source>
</evidence>
<evidence type="ECO:0000313" key="15">
    <source>
        <dbReference type="Proteomes" id="UP000553776"/>
    </source>
</evidence>
<keyword evidence="8" id="KW-0067">ATP-binding</keyword>
<evidence type="ECO:0000256" key="6">
    <source>
        <dbReference type="ARBA" id="ARBA00022741"/>
    </source>
</evidence>
<evidence type="ECO:0000256" key="2">
    <source>
        <dbReference type="ARBA" id="ARBA00022475"/>
    </source>
</evidence>
<dbReference type="InterPro" id="IPR050640">
    <property type="entry name" value="Bact_2-comp_sensor_kinase"/>
</dbReference>
<dbReference type="Proteomes" id="UP000553776">
    <property type="component" value="Unassembled WGS sequence"/>
</dbReference>
<dbReference type="PROSITE" id="PS50885">
    <property type="entry name" value="HAMP"/>
    <property type="match status" value="1"/>
</dbReference>
<evidence type="ECO:0000256" key="5">
    <source>
        <dbReference type="ARBA" id="ARBA00022692"/>
    </source>
</evidence>
<feature type="transmembrane region" description="Helical" evidence="12">
    <location>
        <begin position="317"/>
        <end position="337"/>
    </location>
</feature>
<keyword evidence="9 12" id="KW-1133">Transmembrane helix</keyword>
<keyword evidence="11 12" id="KW-0472">Membrane</keyword>
<evidence type="ECO:0000256" key="8">
    <source>
        <dbReference type="ARBA" id="ARBA00022840"/>
    </source>
</evidence>
<keyword evidence="4" id="KW-0808">Transferase</keyword>
<evidence type="ECO:0000256" key="12">
    <source>
        <dbReference type="SAM" id="Phobius"/>
    </source>
</evidence>
<dbReference type="RefSeq" id="WP_185138544.1">
    <property type="nucleotide sequence ID" value="NZ_JACJVR010000097.1"/>
</dbReference>
<proteinExistence type="predicted"/>
<dbReference type="Gene3D" id="1.10.8.500">
    <property type="entry name" value="HAMP domain in histidine kinase"/>
    <property type="match status" value="1"/>
</dbReference>
<protein>
    <submittedName>
        <fullName evidence="14">Sensor histidine kinase</fullName>
    </submittedName>
</protein>
<dbReference type="GO" id="GO:0005524">
    <property type="term" value="F:ATP binding"/>
    <property type="evidence" value="ECO:0007669"/>
    <property type="project" value="UniProtKB-KW"/>
</dbReference>
<dbReference type="SUPFAM" id="SSF55874">
    <property type="entry name" value="ATPase domain of HSP90 chaperone/DNA topoisomerase II/histidine kinase"/>
    <property type="match status" value="1"/>
</dbReference>
<keyword evidence="10" id="KW-0902">Two-component regulatory system</keyword>
<dbReference type="PANTHER" id="PTHR34220:SF11">
    <property type="entry name" value="SENSOR PROTEIN KINASE HPTS"/>
    <property type="match status" value="1"/>
</dbReference>
<dbReference type="InterPro" id="IPR003660">
    <property type="entry name" value="HAMP_dom"/>
</dbReference>
<accession>A0A841U902</accession>
<dbReference type="Pfam" id="PF02518">
    <property type="entry name" value="HATPase_c"/>
    <property type="match status" value="1"/>
</dbReference>
<dbReference type="SMART" id="SM00304">
    <property type="entry name" value="HAMP"/>
    <property type="match status" value="1"/>
</dbReference>
<evidence type="ECO:0000256" key="9">
    <source>
        <dbReference type="ARBA" id="ARBA00022989"/>
    </source>
</evidence>
<dbReference type="CDD" id="cd06225">
    <property type="entry name" value="HAMP"/>
    <property type="match status" value="1"/>
</dbReference>
<dbReference type="SUPFAM" id="SSF158472">
    <property type="entry name" value="HAMP domain-like"/>
    <property type="match status" value="1"/>
</dbReference>
<evidence type="ECO:0000256" key="3">
    <source>
        <dbReference type="ARBA" id="ARBA00022553"/>
    </source>
</evidence>
<evidence type="ECO:0000256" key="7">
    <source>
        <dbReference type="ARBA" id="ARBA00022777"/>
    </source>
</evidence>
<dbReference type="InterPro" id="IPR036890">
    <property type="entry name" value="HATPase_C_sf"/>
</dbReference>
<keyword evidence="5 12" id="KW-0812">Transmembrane</keyword>
<sequence>MFRTSIRNKLMGLLLAATIIPILLSMLLSDRYIKDAVTEKSIVENRAMLSLGKNNILNYANAINEISLDVYNSLNSPTSLYAMIERGVAPHVVSETFDRNNRMLIYGHLLNMYQSIKGVHQIHLQLRGADNLAYLLSRGFFTGGPVSRIDWPEGRESDPKPFIEAPHPSVSYELDWSRNVKQESVFTLRRPIIRTPSDEVIGYLSIDVKATELAQICSTLAPSKQETLYLLDRGHRVICSDNTNAASPGELLREPWSDKLFASAGESGTIRWKDESFSGIVIYDTLKTNYMDWIVVKQLPYSYLHENAKTIRTINSLIVALFLVIVVIATLVVSVHFTKPIKRLIGHINKVQTGNLDVTVPVQGKDEIGTLARRFNSMIGTIKDLINREYKLEIANKNNQLKAMQAQINPHFLNNALQSIGTLALQSQAPKVYSLINSLGKMMRYNMNTRDVIVPFEAELAHARAFLELQQQRFADQLNVAYDVDPRALGVLVPKMLLQPLIENYFKHGYEPQGGSGEIRIGARIEKEEWLFVYVEDNGIGMPPDKLDELRQRLARPSARIGGDEEPIGLGNVSMRLKLYFDEKAELAVDSPGSRGPRGFRVSLRIPLRAGLEGQR</sequence>
<evidence type="ECO:0000256" key="10">
    <source>
        <dbReference type="ARBA" id="ARBA00023012"/>
    </source>
</evidence>
<comment type="subcellular location">
    <subcellularLocation>
        <location evidence="1">Cell membrane</location>
        <topology evidence="1">Multi-pass membrane protein</topology>
    </subcellularLocation>
</comment>
<keyword evidence="7 14" id="KW-0418">Kinase</keyword>
<dbReference type="AlphaFoldDB" id="A0A841U902"/>
<evidence type="ECO:0000256" key="11">
    <source>
        <dbReference type="ARBA" id="ARBA00023136"/>
    </source>
</evidence>
<dbReference type="Pfam" id="PF00672">
    <property type="entry name" value="HAMP"/>
    <property type="match status" value="1"/>
</dbReference>
<keyword evidence="3" id="KW-0597">Phosphoprotein</keyword>
<feature type="domain" description="HAMP" evidence="13">
    <location>
        <begin position="335"/>
        <end position="387"/>
    </location>
</feature>
<dbReference type="InterPro" id="IPR003594">
    <property type="entry name" value="HATPase_dom"/>
</dbReference>
<evidence type="ECO:0000256" key="1">
    <source>
        <dbReference type="ARBA" id="ARBA00004651"/>
    </source>
</evidence>
<dbReference type="PANTHER" id="PTHR34220">
    <property type="entry name" value="SENSOR HISTIDINE KINASE YPDA"/>
    <property type="match status" value="1"/>
</dbReference>